<dbReference type="PANTHER" id="PTHR33886">
    <property type="entry name" value="UNSATURATED RHAMNOGALACTURONAN HYDROLASE (EUROFUNG)"/>
    <property type="match status" value="1"/>
</dbReference>
<dbReference type="GO" id="GO:0005975">
    <property type="term" value="P:carbohydrate metabolic process"/>
    <property type="evidence" value="ECO:0007669"/>
    <property type="project" value="InterPro"/>
</dbReference>
<dbReference type="Pfam" id="PF07470">
    <property type="entry name" value="Glyco_hydro_88"/>
    <property type="match status" value="1"/>
</dbReference>
<comment type="caution">
    <text evidence="2">The sequence shown here is derived from an EMBL/GenBank/DDBJ whole genome shotgun (WGS) entry which is preliminary data.</text>
</comment>
<evidence type="ECO:0000256" key="1">
    <source>
        <dbReference type="ARBA" id="ARBA00022801"/>
    </source>
</evidence>
<accession>A0A9D2SQF9</accession>
<proteinExistence type="predicted"/>
<dbReference type="GO" id="GO:0016787">
    <property type="term" value="F:hydrolase activity"/>
    <property type="evidence" value="ECO:0007669"/>
    <property type="project" value="UniProtKB-KW"/>
</dbReference>
<dbReference type="Gene3D" id="1.50.10.10">
    <property type="match status" value="1"/>
</dbReference>
<dbReference type="InterPro" id="IPR012341">
    <property type="entry name" value="6hp_glycosidase-like_sf"/>
</dbReference>
<reference evidence="2" key="1">
    <citation type="journal article" date="2021" name="PeerJ">
        <title>Extensive microbial diversity within the chicken gut microbiome revealed by metagenomics and culture.</title>
        <authorList>
            <person name="Gilroy R."/>
            <person name="Ravi A."/>
            <person name="Getino M."/>
            <person name="Pursley I."/>
            <person name="Horton D.L."/>
            <person name="Alikhan N.F."/>
            <person name="Baker D."/>
            <person name="Gharbi K."/>
            <person name="Hall N."/>
            <person name="Watson M."/>
            <person name="Adriaenssens E.M."/>
            <person name="Foster-Nyarko E."/>
            <person name="Jarju S."/>
            <person name="Secka A."/>
            <person name="Antonio M."/>
            <person name="Oren A."/>
            <person name="Chaudhuri R.R."/>
            <person name="La Ragione R."/>
            <person name="Hildebrand F."/>
            <person name="Pallen M.J."/>
        </authorList>
    </citation>
    <scope>NUCLEOTIDE SEQUENCE</scope>
    <source>
        <strain evidence="2">USAMLcec2-132</strain>
    </source>
</reference>
<dbReference type="EMBL" id="DWWS01000044">
    <property type="protein sequence ID" value="HJC24418.1"/>
    <property type="molecule type" value="Genomic_DNA"/>
</dbReference>
<dbReference type="InterPro" id="IPR010905">
    <property type="entry name" value="Glyco_hydro_88"/>
</dbReference>
<evidence type="ECO:0000313" key="3">
    <source>
        <dbReference type="Proteomes" id="UP000823891"/>
    </source>
</evidence>
<dbReference type="InterPro" id="IPR008928">
    <property type="entry name" value="6-hairpin_glycosidase_sf"/>
</dbReference>
<protein>
    <submittedName>
        <fullName evidence="2">Glycoside hydrolase family 88 protein</fullName>
    </submittedName>
</protein>
<sequence>MNEVLKREDSAYTCGLRRPEEAIRLISERMLTHRPRVELTLRPYFKQEHIALRPISQMAELDLGFAYPQAKIGDAAYIRTWAEADRDSEAALTIAGNARIWLNGAEVYDGKGLEKPLSEVKEESEYTIVNVPLQKGKNDLLIRCVKDEHSFGLLLYIAYPRYPFRWTRDYLLSVRPTLPFEETRGMEGFAHIGPLPAGADTCDLEEAIERGEIGYEDVCRLPSGETLRWEPRWDEKCLGSRVDFAEVFGGSRGCAYALTYIQSREGESYTLRLSASGSARVFVAGKIFEAPDGGEMRLSIPGTGKEMEILIKLPRTGEDWWLDGAVCAEDGAEINGVPFIQVGNKGAARWIITGPYVTEVGDPLLIPFAPEYEIQFEHPYPLGDYRKAFWRMPQKETYIRPYRDGIFFGQWFYAVQVGLHGLMHAAKITGNLEHLKYYTDSIQTMADYFDYKDWDKEQFGDPTLTPRAWGLPDLDACGTIGVSLIETYEMTGNPRLLPVIQAVGDAVMTHIPRFPDGTYFRVNTMWADDLYMSCPFLARLYRLTGNKAYEEQVHLQVEGFRKRLWIEEEQIFSHIYFPKEEQMSGIPWGRGNGWIAVTLTEILTLLPKENPHWGEELELFQSFMQGILACQDPTGMWHQVLNRPDSYLETSCTAMFLLSIARGINHEWLDAESYLPCIKKAWTALLQHSVDAVGDVYGVCLGSGCAKDAEYYKQLPAKKNDDHGTGIVMMAAVEIMKLKGDFSAGF</sequence>
<name>A0A9D2SQF9_9FIRM</name>
<reference evidence="2" key="2">
    <citation type="submission" date="2021-04" db="EMBL/GenBank/DDBJ databases">
        <authorList>
            <person name="Gilroy R."/>
        </authorList>
    </citation>
    <scope>NUCLEOTIDE SEQUENCE</scope>
    <source>
        <strain evidence="2">USAMLcec2-132</strain>
    </source>
</reference>
<dbReference type="InterPro" id="IPR052043">
    <property type="entry name" value="PolySaccharide_Degr_Enz"/>
</dbReference>
<organism evidence="2 3">
    <name type="scientific">Candidatus Eisenbergiella merdavium</name>
    <dbReference type="NCBI Taxonomy" id="2838551"/>
    <lineage>
        <taxon>Bacteria</taxon>
        <taxon>Bacillati</taxon>
        <taxon>Bacillota</taxon>
        <taxon>Clostridia</taxon>
        <taxon>Lachnospirales</taxon>
        <taxon>Lachnospiraceae</taxon>
        <taxon>Eisenbergiella</taxon>
    </lineage>
</organism>
<evidence type="ECO:0000313" key="2">
    <source>
        <dbReference type="EMBL" id="HJC24418.1"/>
    </source>
</evidence>
<gene>
    <name evidence="2" type="ORF">H9761_12020</name>
</gene>
<dbReference type="Proteomes" id="UP000823891">
    <property type="component" value="Unassembled WGS sequence"/>
</dbReference>
<keyword evidence="1 2" id="KW-0378">Hydrolase</keyword>
<dbReference type="SUPFAM" id="SSF48208">
    <property type="entry name" value="Six-hairpin glycosidases"/>
    <property type="match status" value="1"/>
</dbReference>
<dbReference type="AlphaFoldDB" id="A0A9D2SQF9"/>
<dbReference type="PANTHER" id="PTHR33886:SF8">
    <property type="entry name" value="UNSATURATED RHAMNOGALACTURONAN HYDROLASE (EUROFUNG)"/>
    <property type="match status" value="1"/>
</dbReference>